<dbReference type="Proteomes" id="UP000247647">
    <property type="component" value="Unassembled WGS sequence"/>
</dbReference>
<reference evidence="1" key="1">
    <citation type="submission" date="2016-12" db="EMBL/GenBank/DDBJ databases">
        <title>The genomes of Aspergillus section Nigri reveals drivers in fungal speciation.</title>
        <authorList>
            <consortium name="DOE Joint Genome Institute"/>
            <person name="Vesth T.C."/>
            <person name="Nybo J."/>
            <person name="Theobald S."/>
            <person name="Brandl J."/>
            <person name="Frisvad J.C."/>
            <person name="Nielsen K.F."/>
            <person name="Lyhne E.K."/>
            <person name="Kogle M.E."/>
            <person name="Kuo A."/>
            <person name="Riley R."/>
            <person name="Clum A."/>
            <person name="Nolan M."/>
            <person name="Lipzen A."/>
            <person name="Salamov A."/>
            <person name="Henrissat B."/>
            <person name="Wiebenga A."/>
            <person name="De Vries R.P."/>
            <person name="Grigoriev I.V."/>
            <person name="Mortensen U.H."/>
            <person name="Andersen M.R."/>
            <person name="Baker S.E."/>
        </authorList>
    </citation>
    <scope>NUCLEOTIDE SEQUENCE [LARGE SCALE GENOMIC DNA]</scope>
    <source>
        <strain evidence="1">CBS 115656</strain>
    </source>
</reference>
<dbReference type="RefSeq" id="XP_025484752.1">
    <property type="nucleotide sequence ID" value="XM_025619039.1"/>
</dbReference>
<gene>
    <name evidence="1" type="ORF">BO87DRAFT_298014</name>
</gene>
<protein>
    <submittedName>
        <fullName evidence="1">Uncharacterized protein</fullName>
    </submittedName>
</protein>
<dbReference type="AlphaFoldDB" id="A0A318YYK2"/>
<dbReference type="OrthoDB" id="10466219at2759"/>
<sequence>LGGRIQQVLKLAFLGSETDPLASFCATRRAYKTGRWDPTARSVSSCTWTCQLHAGICLAATGDFLGSFSLLDLFVPLSVRCITGDTAEAGNTQDGCSKDAPACGRAQRKCCRPIRSYSAVLSLQVVAKPKRAILTKQRVPYNKTTPDPTLTKNPS</sequence>
<evidence type="ECO:0000313" key="2">
    <source>
        <dbReference type="Proteomes" id="UP000247647"/>
    </source>
</evidence>
<dbReference type="EMBL" id="KZ821446">
    <property type="protein sequence ID" value="PYH39274.1"/>
    <property type="molecule type" value="Genomic_DNA"/>
</dbReference>
<accession>A0A318YYK2</accession>
<name>A0A318YYK2_ASPNB</name>
<feature type="non-terminal residue" evidence="1">
    <location>
        <position position="1"/>
    </location>
</feature>
<proteinExistence type="predicted"/>
<keyword evidence="2" id="KW-1185">Reference proteome</keyword>
<dbReference type="GeneID" id="37121495"/>
<organism evidence="1 2">
    <name type="scientific">Aspergillus neoniger (strain CBS 115656)</name>
    <dbReference type="NCBI Taxonomy" id="1448310"/>
    <lineage>
        <taxon>Eukaryota</taxon>
        <taxon>Fungi</taxon>
        <taxon>Dikarya</taxon>
        <taxon>Ascomycota</taxon>
        <taxon>Pezizomycotina</taxon>
        <taxon>Eurotiomycetes</taxon>
        <taxon>Eurotiomycetidae</taxon>
        <taxon>Eurotiales</taxon>
        <taxon>Aspergillaceae</taxon>
        <taxon>Aspergillus</taxon>
        <taxon>Aspergillus subgen. Circumdati</taxon>
    </lineage>
</organism>
<evidence type="ECO:0000313" key="1">
    <source>
        <dbReference type="EMBL" id="PYH39274.1"/>
    </source>
</evidence>